<accession>A0A919M5Q7</accession>
<comment type="caution">
    <text evidence="2">The sequence shown here is derived from an EMBL/GenBank/DDBJ whole genome shotgun (WGS) entry which is preliminary data.</text>
</comment>
<keyword evidence="3" id="KW-1185">Reference proteome</keyword>
<dbReference type="AlphaFoldDB" id="A0A919M5Q7"/>
<evidence type="ECO:0000313" key="2">
    <source>
        <dbReference type="EMBL" id="GID63619.1"/>
    </source>
</evidence>
<dbReference type="InterPro" id="IPR012495">
    <property type="entry name" value="TadE-like_dom"/>
</dbReference>
<evidence type="ECO:0000259" key="1">
    <source>
        <dbReference type="Pfam" id="PF07811"/>
    </source>
</evidence>
<name>A0A919M5Q7_9ACTN</name>
<proteinExistence type="predicted"/>
<sequence length="120" mass="12133">MVMPVILLILFGIVDMGRLLQQYIQLTEAAREGARLGALNGTPAAVQTKVNGIVGAGGASSVTQAVTVCSAASLVGADAKVVLTRQYQPITPMVALVKLVGGQSMGTITMSATGVMSCVG</sequence>
<organism evidence="2 3">
    <name type="scientific">Actinoplanes cyaneus</name>
    <dbReference type="NCBI Taxonomy" id="52696"/>
    <lineage>
        <taxon>Bacteria</taxon>
        <taxon>Bacillati</taxon>
        <taxon>Actinomycetota</taxon>
        <taxon>Actinomycetes</taxon>
        <taxon>Micromonosporales</taxon>
        <taxon>Micromonosporaceae</taxon>
        <taxon>Actinoplanes</taxon>
    </lineage>
</organism>
<dbReference type="EMBL" id="BOMH01000011">
    <property type="protein sequence ID" value="GID63619.1"/>
    <property type="molecule type" value="Genomic_DNA"/>
</dbReference>
<evidence type="ECO:0000313" key="3">
    <source>
        <dbReference type="Proteomes" id="UP000619479"/>
    </source>
</evidence>
<gene>
    <name evidence="2" type="ORF">Acy02nite_15000</name>
</gene>
<feature type="domain" description="TadE-like" evidence="1">
    <location>
        <begin position="1"/>
        <end position="35"/>
    </location>
</feature>
<dbReference type="Pfam" id="PF07811">
    <property type="entry name" value="TadE"/>
    <property type="match status" value="1"/>
</dbReference>
<protein>
    <recommendedName>
        <fullName evidence="1">TadE-like domain-containing protein</fullName>
    </recommendedName>
</protein>
<dbReference type="Proteomes" id="UP000619479">
    <property type="component" value="Unassembled WGS sequence"/>
</dbReference>
<reference evidence="2" key="1">
    <citation type="submission" date="2021-01" db="EMBL/GenBank/DDBJ databases">
        <title>Whole genome shotgun sequence of Actinoplanes cyaneus NBRC 14990.</title>
        <authorList>
            <person name="Komaki H."/>
            <person name="Tamura T."/>
        </authorList>
    </citation>
    <scope>NUCLEOTIDE SEQUENCE</scope>
    <source>
        <strain evidence="2">NBRC 14990</strain>
    </source>
</reference>